<proteinExistence type="predicted"/>
<evidence type="ECO:0000313" key="1">
    <source>
        <dbReference type="EMBL" id="MBA4639772.1"/>
    </source>
</evidence>
<dbReference type="AlphaFoldDB" id="A0A7C8ZCC3"/>
<accession>A0A7C8ZCC3</accession>
<reference evidence="1" key="2">
    <citation type="submission" date="2020-07" db="EMBL/GenBank/DDBJ databases">
        <authorList>
            <person name="Vera ALvarez R."/>
            <person name="Arias-Moreno D.M."/>
            <person name="Jimenez-Jacinto V."/>
            <person name="Jimenez-Bremont J.F."/>
            <person name="Swaminathan K."/>
            <person name="Moose S.P."/>
            <person name="Guerrero-Gonzalez M.L."/>
            <person name="Marino-Ramirez L."/>
            <person name="Landsman D."/>
            <person name="Rodriguez-Kessler M."/>
            <person name="Delgado-Sanchez P."/>
        </authorList>
    </citation>
    <scope>NUCLEOTIDE SEQUENCE</scope>
    <source>
        <tissue evidence="1">Cladode</tissue>
    </source>
</reference>
<reference evidence="1" key="1">
    <citation type="journal article" date="2013" name="J. Plant Res.">
        <title>Effect of fungi and light on seed germination of three Opuntia species from semiarid lands of central Mexico.</title>
        <authorList>
            <person name="Delgado-Sanchez P."/>
            <person name="Jimenez-Bremont J.F."/>
            <person name="Guerrero-Gonzalez Mde L."/>
            <person name="Flores J."/>
        </authorList>
    </citation>
    <scope>NUCLEOTIDE SEQUENCE</scope>
    <source>
        <tissue evidence="1">Cladode</tissue>
    </source>
</reference>
<name>A0A7C8ZCC3_OPUST</name>
<sequence>MLKLAIQKIQFVRLLLKNLLWKAMIMKFIFLKWKMVHRMATLNLQQSIWLYLSTNFGRHFSCLINVYHVCLNVNMLQVSNMPQQYHMHYDCCFVQKLMIYIAVIV</sequence>
<organism evidence="1">
    <name type="scientific">Opuntia streptacantha</name>
    <name type="common">Prickly pear cactus</name>
    <name type="synonym">Opuntia cardona</name>
    <dbReference type="NCBI Taxonomy" id="393608"/>
    <lineage>
        <taxon>Eukaryota</taxon>
        <taxon>Viridiplantae</taxon>
        <taxon>Streptophyta</taxon>
        <taxon>Embryophyta</taxon>
        <taxon>Tracheophyta</taxon>
        <taxon>Spermatophyta</taxon>
        <taxon>Magnoliopsida</taxon>
        <taxon>eudicotyledons</taxon>
        <taxon>Gunneridae</taxon>
        <taxon>Pentapetalae</taxon>
        <taxon>Caryophyllales</taxon>
        <taxon>Cactineae</taxon>
        <taxon>Cactaceae</taxon>
        <taxon>Opuntioideae</taxon>
        <taxon>Opuntia</taxon>
    </lineage>
</organism>
<dbReference type="EMBL" id="GISG01115088">
    <property type="protein sequence ID" value="MBA4639772.1"/>
    <property type="molecule type" value="Transcribed_RNA"/>
</dbReference>
<protein>
    <submittedName>
        <fullName evidence="1">Uncharacterized protein</fullName>
    </submittedName>
</protein>